<proteinExistence type="predicted"/>
<keyword evidence="2" id="KW-1185">Reference proteome</keyword>
<reference evidence="1" key="2">
    <citation type="submission" date="2018-05" db="EMBL/GenBank/DDBJ databases">
        <title>OpunRS2 (Oryza punctata Reference Sequence Version 2).</title>
        <authorList>
            <person name="Zhang J."/>
            <person name="Kudrna D."/>
            <person name="Lee S."/>
            <person name="Talag J."/>
            <person name="Welchert J."/>
            <person name="Wing R.A."/>
        </authorList>
    </citation>
    <scope>NUCLEOTIDE SEQUENCE [LARGE SCALE GENOMIC DNA]</scope>
</reference>
<sequence>MRAHEAPVTVRLWWWWTGGTGTWRWGGAVARGPPAAAGRARHARHGTARRYHEPTSVLVPHRVTFTRQPATGHRCLASRPPAAAVMSSSLRSNFRRPVIIGGSHVAAAGLCAADAAGHARAVKLGQNRNRNQNRGPGNRGFFDALSVPCPQEVHSQTQQPLPLYCLVLDELKPTISSLSYSSALQLNPSPAAGAAEVLLPAPVMPVLDPGKQPLWSPNCRQPLVLT</sequence>
<accession>A0A0E0KQ87</accession>
<evidence type="ECO:0000313" key="1">
    <source>
        <dbReference type="EnsemblPlants" id="OPUNC04G09730.1"/>
    </source>
</evidence>
<organism evidence="1">
    <name type="scientific">Oryza punctata</name>
    <name type="common">Red rice</name>
    <dbReference type="NCBI Taxonomy" id="4537"/>
    <lineage>
        <taxon>Eukaryota</taxon>
        <taxon>Viridiplantae</taxon>
        <taxon>Streptophyta</taxon>
        <taxon>Embryophyta</taxon>
        <taxon>Tracheophyta</taxon>
        <taxon>Spermatophyta</taxon>
        <taxon>Magnoliopsida</taxon>
        <taxon>Liliopsida</taxon>
        <taxon>Poales</taxon>
        <taxon>Poaceae</taxon>
        <taxon>BOP clade</taxon>
        <taxon>Oryzoideae</taxon>
        <taxon>Oryzeae</taxon>
        <taxon>Oryzinae</taxon>
        <taxon>Oryza</taxon>
    </lineage>
</organism>
<protein>
    <submittedName>
        <fullName evidence="1">Uncharacterized protein</fullName>
    </submittedName>
</protein>
<evidence type="ECO:0000313" key="2">
    <source>
        <dbReference type="Proteomes" id="UP000026962"/>
    </source>
</evidence>
<reference evidence="1" key="1">
    <citation type="submission" date="2015-04" db="UniProtKB">
        <authorList>
            <consortium name="EnsemblPlants"/>
        </authorList>
    </citation>
    <scope>IDENTIFICATION</scope>
</reference>
<dbReference type="Gramene" id="OPUNC04G09730.1">
    <property type="protein sequence ID" value="OPUNC04G09730.1"/>
    <property type="gene ID" value="OPUNC04G09730"/>
</dbReference>
<dbReference type="AlphaFoldDB" id="A0A0E0KQ87"/>
<dbReference type="EnsemblPlants" id="OPUNC04G09730.1">
    <property type="protein sequence ID" value="OPUNC04G09730.1"/>
    <property type="gene ID" value="OPUNC04G09730"/>
</dbReference>
<dbReference type="Proteomes" id="UP000026962">
    <property type="component" value="Chromosome 4"/>
</dbReference>
<name>A0A0E0KQ87_ORYPU</name>
<dbReference type="HOGENOM" id="CLU_1226509_0_0_1"/>